<name>A0ABD3PBT1_9STRA</name>
<feature type="binding site" evidence="1">
    <location>
        <position position="368"/>
    </location>
    <ligand>
        <name>Zn(2+)</name>
        <dbReference type="ChEBI" id="CHEBI:29105"/>
    </ligand>
</feature>
<feature type="binding site" evidence="1">
    <location>
        <position position="318"/>
    </location>
    <ligand>
        <name>Zn(2+)</name>
        <dbReference type="ChEBI" id="CHEBI:29105"/>
    </ligand>
</feature>
<dbReference type="PRINTS" id="PR01950">
    <property type="entry name" value="LANCSUPER"/>
</dbReference>
<organism evidence="2 3">
    <name type="scientific">Cyclotella atomus</name>
    <dbReference type="NCBI Taxonomy" id="382360"/>
    <lineage>
        <taxon>Eukaryota</taxon>
        <taxon>Sar</taxon>
        <taxon>Stramenopiles</taxon>
        <taxon>Ochrophyta</taxon>
        <taxon>Bacillariophyta</taxon>
        <taxon>Coscinodiscophyceae</taxon>
        <taxon>Thalassiosirophycidae</taxon>
        <taxon>Stephanodiscales</taxon>
        <taxon>Stephanodiscaceae</taxon>
        <taxon>Cyclotella</taxon>
    </lineage>
</organism>
<evidence type="ECO:0000256" key="1">
    <source>
        <dbReference type="PIRSR" id="PIRSR607822-1"/>
    </source>
</evidence>
<accession>A0ABD3PBT1</accession>
<dbReference type="AlphaFoldDB" id="A0ABD3PBT1"/>
<dbReference type="CDD" id="cd04794">
    <property type="entry name" value="euk_LANCL"/>
    <property type="match status" value="1"/>
</dbReference>
<dbReference type="Pfam" id="PF05147">
    <property type="entry name" value="LANC_like"/>
    <property type="match status" value="1"/>
</dbReference>
<keyword evidence="1" id="KW-0862">Zinc</keyword>
<keyword evidence="1" id="KW-0479">Metal-binding</keyword>
<dbReference type="Gene3D" id="1.50.10.10">
    <property type="match status" value="1"/>
</dbReference>
<protein>
    <submittedName>
        <fullName evidence="2">Uncharacterized protein</fullName>
    </submittedName>
</protein>
<dbReference type="PANTHER" id="PTHR12736">
    <property type="entry name" value="LANC-LIKE PROTEIN"/>
    <property type="match status" value="1"/>
</dbReference>
<dbReference type="InterPro" id="IPR007822">
    <property type="entry name" value="LANC-like"/>
</dbReference>
<reference evidence="2 3" key="1">
    <citation type="submission" date="2024-10" db="EMBL/GenBank/DDBJ databases">
        <title>Updated reference genomes for cyclostephanoid diatoms.</title>
        <authorList>
            <person name="Roberts W.R."/>
            <person name="Alverson A.J."/>
        </authorList>
    </citation>
    <scope>NUCLEOTIDE SEQUENCE [LARGE SCALE GENOMIC DNA]</scope>
    <source>
        <strain evidence="2 3">AJA010-31</strain>
    </source>
</reference>
<feature type="binding site" evidence="1">
    <location>
        <position position="369"/>
    </location>
    <ligand>
        <name>Zn(2+)</name>
        <dbReference type="ChEBI" id="CHEBI:29105"/>
    </ligand>
</feature>
<evidence type="ECO:0000313" key="2">
    <source>
        <dbReference type="EMBL" id="KAL3785503.1"/>
    </source>
</evidence>
<dbReference type="InterPro" id="IPR012341">
    <property type="entry name" value="6hp_glycosidase-like_sf"/>
</dbReference>
<dbReference type="SUPFAM" id="SSF158745">
    <property type="entry name" value="LanC-like"/>
    <property type="match status" value="1"/>
</dbReference>
<proteinExistence type="predicted"/>
<dbReference type="EMBL" id="JALLPJ020000690">
    <property type="protein sequence ID" value="KAL3785503.1"/>
    <property type="molecule type" value="Genomic_DNA"/>
</dbReference>
<dbReference type="PANTHER" id="PTHR12736:SF7">
    <property type="entry name" value="LANC-LIKE PROTEIN 3"/>
    <property type="match status" value="1"/>
</dbReference>
<evidence type="ECO:0000313" key="3">
    <source>
        <dbReference type="Proteomes" id="UP001530400"/>
    </source>
</evidence>
<comment type="caution">
    <text evidence="2">The sequence shown here is derived from an EMBL/GenBank/DDBJ whole genome shotgun (WGS) entry which is preliminary data.</text>
</comment>
<dbReference type="Proteomes" id="UP001530400">
    <property type="component" value="Unassembled WGS sequence"/>
</dbReference>
<gene>
    <name evidence="2" type="ORF">ACHAWO_002064</name>
</gene>
<dbReference type="SMART" id="SM01260">
    <property type="entry name" value="LANC_like"/>
    <property type="match status" value="1"/>
</dbReference>
<sequence>MDTSRYYPVNRRETLAEDRGNDYYRSHIAALYQKCLGHQSRHLAIYIGDLGTRCYLPYRIATSQSFDLDLLRFLPKQSLPQEGMESEQMEKARWQILEEALSFAEQVRHHCHVSSRPQRVSLLEGELVGALAMKIVISTALLSLVDNFPTKGGICSALKSDVESCKDELLQFGMSHVVPLPPGECEILYGRAGYLKALSFVRRETNDPEFGTDLARNLIGKIWDEGKRFSKQLKCPFPLMWEWHSSLYLGAAHGVTGILHALLDFTVELLQVDERALTTIDQTLEQLNGFCFESGNLVSSLPKSGDFRDKKDRLVQFCHGSPGHVLLLVQMYVTSPTNHGAKHLNMAKQIAESTIFPRGLLRKGVGLCHGISGNAYCFLSVHNAELKESIEKTREHQHNDWLRHAYTYVNFALDNIDELKSIPDRPYSLYEGLAGLVCFLLDLVGQRDGTQSRFPCFEL</sequence>
<keyword evidence="3" id="KW-1185">Reference proteome</keyword>